<name>A0A1Z3U6F8_BREVE</name>
<dbReference type="EMBL" id="CP022048">
    <property type="protein sequence ID" value="ASE38534.1"/>
    <property type="molecule type" value="Genomic_DNA"/>
</dbReference>
<dbReference type="AlphaFoldDB" id="A0A1Z3U6F8"/>
<dbReference type="RefSeq" id="WP_066626240.1">
    <property type="nucleotide sequence ID" value="NZ_CP022048.2"/>
</dbReference>
<organism evidence="1 3">
    <name type="scientific">Brevundimonas vesicularis</name>
    <name type="common">Pseudomonas vesicularis</name>
    <dbReference type="NCBI Taxonomy" id="41276"/>
    <lineage>
        <taxon>Bacteria</taxon>
        <taxon>Pseudomonadati</taxon>
        <taxon>Pseudomonadota</taxon>
        <taxon>Alphaproteobacteria</taxon>
        <taxon>Caulobacterales</taxon>
        <taxon>Caulobacteraceae</taxon>
        <taxon>Brevundimonas</taxon>
    </lineage>
</organism>
<dbReference type="EMBL" id="JAMYEC010000001">
    <property type="protein sequence ID" value="MDX2333472.1"/>
    <property type="molecule type" value="Genomic_DNA"/>
</dbReference>
<keyword evidence="4" id="KW-1185">Reference proteome</keyword>
<accession>A0A1Z3U6F8</accession>
<reference evidence="3" key="1">
    <citation type="submission" date="2017-06" db="EMBL/GenBank/DDBJ databases">
        <title>FDA dAtabase for Regulatory Grade micrObial Sequences (FDA-ARGOS): Supporting development and validation of Infectious Disease Dx tests.</title>
        <authorList>
            <person name="Minogue T."/>
            <person name="Wolcott M."/>
            <person name="Wasieloski L."/>
            <person name="Aguilar W."/>
            <person name="Moore D."/>
            <person name="Tallon L."/>
            <person name="Sadzewicz L."/>
            <person name="Sengamalay N."/>
            <person name="Ott S."/>
            <person name="Godinez A."/>
            <person name="Nagaraj S."/>
            <person name="Nadendla S."/>
            <person name="Geyer C."/>
            <person name="Sichtig H."/>
        </authorList>
    </citation>
    <scope>NUCLEOTIDE SEQUENCE [LARGE SCALE GENOMIC DNA]</scope>
    <source>
        <strain evidence="3">FDAARGOS_289</strain>
    </source>
</reference>
<evidence type="ECO:0000313" key="4">
    <source>
        <dbReference type="Proteomes" id="UP001272940"/>
    </source>
</evidence>
<reference evidence="2" key="3">
    <citation type="submission" date="2022-06" db="EMBL/GenBank/DDBJ databases">
        <authorList>
            <person name="Hesketh-Best P.J."/>
            <person name="Koch M.J."/>
        </authorList>
    </citation>
    <scope>NUCLEOTIDE SEQUENCE</scope>
    <source>
        <strain evidence="2">PC206-O</strain>
    </source>
</reference>
<proteinExistence type="predicted"/>
<reference evidence="1" key="2">
    <citation type="submission" date="2017-12" db="EMBL/GenBank/DDBJ databases">
        <title>FDA dAtabase for Regulatory Grade micrObial Sequences (FDA-ARGOS): Supporting development and validation of Infectious Disease Dx tests.</title>
        <authorList>
            <person name="Campos J."/>
            <person name="Goldberg B."/>
            <person name="Tallon L."/>
            <person name="Sadzewicz L."/>
            <person name="Sengamalay N."/>
            <person name="Ott S."/>
            <person name="Godinez A."/>
            <person name="Nagaraj S."/>
            <person name="Vavikolanu K."/>
            <person name="Vyas G."/>
            <person name="Nadendla S."/>
            <person name="Aluvathingal J."/>
            <person name="Geyer C."/>
            <person name="Nandy P."/>
            <person name="Hobson J."/>
            <person name="Sichtig H."/>
        </authorList>
    </citation>
    <scope>NUCLEOTIDE SEQUENCE</scope>
    <source>
        <strain evidence="1">FDAARGOS_289</strain>
    </source>
</reference>
<dbReference type="Proteomes" id="UP000197050">
    <property type="component" value="Chromosome"/>
</dbReference>
<reference evidence="2 4" key="4">
    <citation type="journal article" date="2023" name="FEMS Microbes">
        <title>Whole genomes of deep-sea sponge-associated bacteria exhibit high novel natural product potential.</title>
        <authorList>
            <person name="Hesketh-Best P.J."/>
            <person name="January G.G."/>
            <person name="Koch M.J."/>
            <person name="Warburton P.J."/>
            <person name="Howell K.L."/>
            <person name="Upton M."/>
        </authorList>
    </citation>
    <scope>NUCLEOTIDE SEQUENCE [LARGE SCALE GENOMIC DNA]</scope>
    <source>
        <strain evidence="2 4">PC206-O</strain>
    </source>
</reference>
<gene>
    <name evidence="1" type="ORF">CEP68_02890</name>
    <name evidence="2" type="ORF">NJD11_00765</name>
</gene>
<protein>
    <recommendedName>
        <fullName evidence="5">Anti-sigma factor</fullName>
    </recommendedName>
</protein>
<dbReference type="KEGG" id="bvc:CEP68_02890"/>
<evidence type="ECO:0008006" key="5">
    <source>
        <dbReference type="Google" id="ProtNLM"/>
    </source>
</evidence>
<sequence>MTRYDDETLMRRIDGEMPVAERERIDAAAASDADLAARLAALRTTSAAARAAFPIQSDARDADLARLIMASGAAPTKSAGWKLWLGQAFAPRSAVTWGGLATAAFVAGLLIAPSLNGSTGFALTSDGAVADAGLVRVLNTGLAADGADDQGRAVGLTFRNAEGRWCRTFTATQDGVAGLVCRQGEDWRLQALAPAGSPGGEIRTASSDTPAIVLAAVDTTIAGDAVDTAAERRARDDGWR</sequence>
<dbReference type="GeneID" id="34013382"/>
<evidence type="ECO:0000313" key="3">
    <source>
        <dbReference type="Proteomes" id="UP000197050"/>
    </source>
</evidence>
<evidence type="ECO:0000313" key="1">
    <source>
        <dbReference type="EMBL" id="ASE38534.1"/>
    </source>
</evidence>
<evidence type="ECO:0000313" key="2">
    <source>
        <dbReference type="EMBL" id="MDX2333472.1"/>
    </source>
</evidence>
<dbReference type="Proteomes" id="UP001272940">
    <property type="component" value="Unassembled WGS sequence"/>
</dbReference>